<evidence type="ECO:0000259" key="1">
    <source>
        <dbReference type="Pfam" id="PF01636"/>
    </source>
</evidence>
<accession>A0ABP6L997</accession>
<feature type="domain" description="Aminoglycoside phosphotransferase" evidence="1">
    <location>
        <begin position="44"/>
        <end position="248"/>
    </location>
</feature>
<evidence type="ECO:0000313" key="2">
    <source>
        <dbReference type="EMBL" id="GAA3032028.1"/>
    </source>
</evidence>
<reference evidence="3" key="1">
    <citation type="journal article" date="2019" name="Int. J. Syst. Evol. Microbiol.">
        <title>The Global Catalogue of Microorganisms (GCM) 10K type strain sequencing project: providing services to taxonomists for standard genome sequencing and annotation.</title>
        <authorList>
            <consortium name="The Broad Institute Genomics Platform"/>
            <consortium name="The Broad Institute Genome Sequencing Center for Infectious Disease"/>
            <person name="Wu L."/>
            <person name="Ma J."/>
        </authorList>
    </citation>
    <scope>NUCLEOTIDE SEQUENCE [LARGE SCALE GENOMIC DNA]</scope>
    <source>
        <strain evidence="3">JCM 3106</strain>
    </source>
</reference>
<name>A0ABP6L997_9ACTN</name>
<dbReference type="InterPro" id="IPR002575">
    <property type="entry name" value="Aminoglycoside_PTrfase"/>
</dbReference>
<keyword evidence="3" id="KW-1185">Reference proteome</keyword>
<dbReference type="Pfam" id="PF01636">
    <property type="entry name" value="APH"/>
    <property type="match status" value="1"/>
</dbReference>
<dbReference type="SUPFAM" id="SSF56112">
    <property type="entry name" value="Protein kinase-like (PK-like)"/>
    <property type="match status" value="1"/>
</dbReference>
<dbReference type="InterPro" id="IPR011009">
    <property type="entry name" value="Kinase-like_dom_sf"/>
</dbReference>
<sequence>MRSMTGYRWDDLPAEVRAAVTAECEPILDVTSLPGGLTAGLAARLDTAAGRVFVKALPDSSPSASLYQRERFVCAALPEAVPAPRLLWSGHTAGWITLLIEHVDDAREAKLGLASPDLHGVLELVQVLGETLSPNPGAQVPPVVDNVEFLTRRADALLADPPVDLLAADAYRHARGLLDLDALTGSTLLHADLHEGNLLACPAGVRVVDWGLACQGAAWVETALLVPRLILAGHTPEQAEQLAEQVPAWKSAPADAVTGLAAVWSLFREFVARNGPTGIRASRAQAAAAGRTWVEYRTS</sequence>
<evidence type="ECO:0000313" key="3">
    <source>
        <dbReference type="Proteomes" id="UP001499930"/>
    </source>
</evidence>
<gene>
    <name evidence="2" type="ORF">GCM10017559_69040</name>
</gene>
<organism evidence="2 3">
    <name type="scientific">Streptosporangium longisporum</name>
    <dbReference type="NCBI Taxonomy" id="46187"/>
    <lineage>
        <taxon>Bacteria</taxon>
        <taxon>Bacillati</taxon>
        <taxon>Actinomycetota</taxon>
        <taxon>Actinomycetes</taxon>
        <taxon>Streptosporangiales</taxon>
        <taxon>Streptosporangiaceae</taxon>
        <taxon>Streptosporangium</taxon>
    </lineage>
</organism>
<comment type="caution">
    <text evidence="2">The sequence shown here is derived from an EMBL/GenBank/DDBJ whole genome shotgun (WGS) entry which is preliminary data.</text>
</comment>
<dbReference type="Gene3D" id="3.90.1200.10">
    <property type="match status" value="1"/>
</dbReference>
<protein>
    <recommendedName>
        <fullName evidence="1">Aminoglycoside phosphotransferase domain-containing protein</fullName>
    </recommendedName>
</protein>
<proteinExistence type="predicted"/>
<dbReference type="EMBL" id="BAAAWD010000019">
    <property type="protein sequence ID" value="GAA3032028.1"/>
    <property type="molecule type" value="Genomic_DNA"/>
</dbReference>
<dbReference type="Proteomes" id="UP001499930">
    <property type="component" value="Unassembled WGS sequence"/>
</dbReference>